<keyword evidence="10" id="KW-1185">Reference proteome</keyword>
<dbReference type="SUPFAM" id="SSF88946">
    <property type="entry name" value="Sigma2 domain of RNA polymerase sigma factors"/>
    <property type="match status" value="1"/>
</dbReference>
<dbReference type="InterPro" id="IPR007630">
    <property type="entry name" value="RNA_pol_sigma70_r4"/>
</dbReference>
<dbReference type="SUPFAM" id="SSF88659">
    <property type="entry name" value="Sigma3 and sigma4 domains of RNA polymerase sigma factors"/>
    <property type="match status" value="1"/>
</dbReference>
<name>A0ABZ0UND1_9RICK</name>
<evidence type="ECO:0000259" key="7">
    <source>
        <dbReference type="PROSITE" id="PS00715"/>
    </source>
</evidence>
<dbReference type="InterPro" id="IPR013325">
    <property type="entry name" value="RNA_pol_sigma_r2"/>
</dbReference>
<feature type="domain" description="RNA polymerase sigma-70" evidence="8">
    <location>
        <begin position="234"/>
        <end position="260"/>
    </location>
</feature>
<keyword evidence="3 6" id="KW-0731">Sigma factor</keyword>
<dbReference type="Pfam" id="PF04542">
    <property type="entry name" value="Sigma70_r2"/>
    <property type="match status" value="1"/>
</dbReference>
<keyword evidence="4 6" id="KW-0238">DNA-binding</keyword>
<dbReference type="NCBIfam" id="TIGR02937">
    <property type="entry name" value="sigma70-ECF"/>
    <property type="match status" value="1"/>
</dbReference>
<gene>
    <name evidence="9" type="ORF">Fokcrypt_00139</name>
</gene>
<sequence>MKILKDGVIQLNSEEANLASYISKIRSIPLLTAEEESSLIHDWCVNGDVKAAQKLVMAHMKIVLKIAMQYRSYGAALVDLVSEGALGLMHAVKKFKMDMNCKLATYAIWWIKASIQEFILRSWSLLKVSTSSLKKRLFYKNAKIKEKLNEAEITDSEFVNIRHVVSLNAPSSNSEDGTNEEIWNDSIACDIGTLVAREEESSTKLQMLKAGISHLSSREASIVEDRFLVEPALTLNDIATKHNISAERVRQIEKEALVKLKIFFAEKGMCS</sequence>
<dbReference type="Proteomes" id="UP001325140">
    <property type="component" value="Chromosome"/>
</dbReference>
<accession>A0ABZ0UND1</accession>
<evidence type="ECO:0000256" key="5">
    <source>
        <dbReference type="ARBA" id="ARBA00023163"/>
    </source>
</evidence>
<evidence type="ECO:0000259" key="8">
    <source>
        <dbReference type="PROSITE" id="PS00716"/>
    </source>
</evidence>
<evidence type="ECO:0000256" key="1">
    <source>
        <dbReference type="ARBA" id="ARBA00007788"/>
    </source>
</evidence>
<dbReference type="Gene3D" id="1.20.120.1810">
    <property type="match status" value="1"/>
</dbReference>
<dbReference type="RefSeq" id="WP_323722287.1">
    <property type="nucleotide sequence ID" value="NZ_CP110343.1"/>
</dbReference>
<feature type="domain" description="RNA polymerase sigma-70" evidence="7">
    <location>
        <begin position="79"/>
        <end position="92"/>
    </location>
</feature>
<keyword evidence="2 6" id="KW-0805">Transcription regulation</keyword>
<protein>
    <recommendedName>
        <fullName evidence="6">RNA polymerase sigma factor</fullName>
    </recommendedName>
</protein>
<dbReference type="Pfam" id="PF04545">
    <property type="entry name" value="Sigma70_r4"/>
    <property type="match status" value="1"/>
</dbReference>
<dbReference type="InterPro" id="IPR013324">
    <property type="entry name" value="RNA_pol_sigma_r3/r4-like"/>
</dbReference>
<evidence type="ECO:0000313" key="9">
    <source>
        <dbReference type="EMBL" id="WPX97631.1"/>
    </source>
</evidence>
<evidence type="ECO:0000256" key="2">
    <source>
        <dbReference type="ARBA" id="ARBA00023015"/>
    </source>
</evidence>
<evidence type="ECO:0000256" key="6">
    <source>
        <dbReference type="RuleBase" id="RU362124"/>
    </source>
</evidence>
<comment type="function">
    <text evidence="6">Sigma factors are initiation factors that promote the attachment of RNA polymerase to specific initiation sites and are then released.</text>
</comment>
<dbReference type="InterPro" id="IPR007627">
    <property type="entry name" value="RNA_pol_sigma70_r2"/>
</dbReference>
<dbReference type="EMBL" id="CP110343">
    <property type="protein sequence ID" value="WPX97631.1"/>
    <property type="molecule type" value="Genomic_DNA"/>
</dbReference>
<comment type="similarity">
    <text evidence="1 6">Belongs to the sigma-70 factor family.</text>
</comment>
<proteinExistence type="inferred from homology"/>
<dbReference type="PROSITE" id="PS00715">
    <property type="entry name" value="SIGMA70_1"/>
    <property type="match status" value="1"/>
</dbReference>
<dbReference type="InterPro" id="IPR014284">
    <property type="entry name" value="RNA_pol_sigma-70_dom"/>
</dbReference>
<reference evidence="9" key="1">
    <citation type="submission" date="2022-10" db="EMBL/GenBank/DDBJ databases">
        <title>Host association and intracellularity evolved multiple times independently in the Rickettsiales.</title>
        <authorList>
            <person name="Castelli M."/>
            <person name="Nardi T."/>
            <person name="Gammuto L."/>
            <person name="Bellinzona G."/>
            <person name="Sabaneyeva E."/>
            <person name="Potekhin A."/>
            <person name="Serra V."/>
            <person name="Petroni G."/>
            <person name="Sassera D."/>
        </authorList>
    </citation>
    <scope>NUCLEOTIDE SEQUENCE [LARGE SCALE GENOMIC DNA]</scope>
    <source>
        <strain evidence="9">US_Bl 11III1</strain>
    </source>
</reference>
<dbReference type="InterPro" id="IPR050813">
    <property type="entry name" value="Sigma-70_Factor"/>
</dbReference>
<dbReference type="PRINTS" id="PR00046">
    <property type="entry name" value="SIGMA70FCT"/>
</dbReference>
<organism evidence="9 10">
    <name type="scientific">Candidatus Fokinia crypta</name>
    <dbReference type="NCBI Taxonomy" id="1920990"/>
    <lineage>
        <taxon>Bacteria</taxon>
        <taxon>Pseudomonadati</taxon>
        <taxon>Pseudomonadota</taxon>
        <taxon>Alphaproteobacteria</taxon>
        <taxon>Rickettsiales</taxon>
        <taxon>Candidatus Midichloriaceae</taxon>
        <taxon>Candidatus Fokinia</taxon>
    </lineage>
</organism>
<dbReference type="PROSITE" id="PS00716">
    <property type="entry name" value="SIGMA70_2"/>
    <property type="match status" value="1"/>
</dbReference>
<dbReference type="InterPro" id="IPR000943">
    <property type="entry name" value="RNA_pol_sigma70"/>
</dbReference>
<evidence type="ECO:0000256" key="4">
    <source>
        <dbReference type="ARBA" id="ARBA00023125"/>
    </source>
</evidence>
<dbReference type="InterPro" id="IPR036388">
    <property type="entry name" value="WH-like_DNA-bd_sf"/>
</dbReference>
<keyword evidence="5 6" id="KW-0804">Transcription</keyword>
<evidence type="ECO:0000256" key="3">
    <source>
        <dbReference type="ARBA" id="ARBA00023082"/>
    </source>
</evidence>
<dbReference type="PANTHER" id="PTHR30376:SF3">
    <property type="entry name" value="RNA POLYMERASE SIGMA FACTOR RPOH"/>
    <property type="match status" value="1"/>
</dbReference>
<evidence type="ECO:0000313" key="10">
    <source>
        <dbReference type="Proteomes" id="UP001325140"/>
    </source>
</evidence>
<dbReference type="PANTHER" id="PTHR30376">
    <property type="entry name" value="SIGMA FACTOR RPOH HEAT SHOCK RELATED"/>
    <property type="match status" value="1"/>
</dbReference>
<dbReference type="Gene3D" id="1.10.10.10">
    <property type="entry name" value="Winged helix-like DNA-binding domain superfamily/Winged helix DNA-binding domain"/>
    <property type="match status" value="1"/>
</dbReference>